<accession>A0A167VM38</accession>
<dbReference type="AlphaFoldDB" id="A0A167VM38"/>
<name>A0A167VM38_9AGAM</name>
<gene>
    <name evidence="1" type="ORF">FIBSPDRAFT_877850</name>
</gene>
<proteinExistence type="predicted"/>
<evidence type="ECO:0000313" key="1">
    <source>
        <dbReference type="EMBL" id="KZP05160.1"/>
    </source>
</evidence>
<dbReference type="EMBL" id="KV417858">
    <property type="protein sequence ID" value="KZP05160.1"/>
    <property type="molecule type" value="Genomic_DNA"/>
</dbReference>
<sequence length="63" mass="7391">MVREDITACRKVEREDADQVDTKRAEYRARERLDEHQLRARGREDTQIARYMICAALAAGRRA</sequence>
<organism evidence="1 2">
    <name type="scientific">Athelia psychrophila</name>
    <dbReference type="NCBI Taxonomy" id="1759441"/>
    <lineage>
        <taxon>Eukaryota</taxon>
        <taxon>Fungi</taxon>
        <taxon>Dikarya</taxon>
        <taxon>Basidiomycota</taxon>
        <taxon>Agaricomycotina</taxon>
        <taxon>Agaricomycetes</taxon>
        <taxon>Agaricomycetidae</taxon>
        <taxon>Atheliales</taxon>
        <taxon>Atheliaceae</taxon>
        <taxon>Athelia</taxon>
    </lineage>
</organism>
<evidence type="ECO:0000313" key="2">
    <source>
        <dbReference type="Proteomes" id="UP000076532"/>
    </source>
</evidence>
<dbReference type="Proteomes" id="UP000076532">
    <property type="component" value="Unassembled WGS sequence"/>
</dbReference>
<protein>
    <submittedName>
        <fullName evidence="1">Uncharacterized protein</fullName>
    </submittedName>
</protein>
<reference evidence="1 2" key="1">
    <citation type="journal article" date="2016" name="Mol. Biol. Evol.">
        <title>Comparative Genomics of Early-Diverging Mushroom-Forming Fungi Provides Insights into the Origins of Lignocellulose Decay Capabilities.</title>
        <authorList>
            <person name="Nagy L.G."/>
            <person name="Riley R."/>
            <person name="Tritt A."/>
            <person name="Adam C."/>
            <person name="Daum C."/>
            <person name="Floudas D."/>
            <person name="Sun H."/>
            <person name="Yadav J.S."/>
            <person name="Pangilinan J."/>
            <person name="Larsson K.H."/>
            <person name="Matsuura K."/>
            <person name="Barry K."/>
            <person name="Labutti K."/>
            <person name="Kuo R."/>
            <person name="Ohm R.A."/>
            <person name="Bhattacharya S.S."/>
            <person name="Shirouzu T."/>
            <person name="Yoshinaga Y."/>
            <person name="Martin F.M."/>
            <person name="Grigoriev I.V."/>
            <person name="Hibbett D.S."/>
        </authorList>
    </citation>
    <scope>NUCLEOTIDE SEQUENCE [LARGE SCALE GENOMIC DNA]</scope>
    <source>
        <strain evidence="1 2">CBS 109695</strain>
    </source>
</reference>
<keyword evidence="2" id="KW-1185">Reference proteome</keyword>